<sequence>MIRKVVDWLDVRLGVRELWEQNTTGYLVPRTINAWYALGTVLLVLFGLQFLTGILLLIYYIPDAEKAFDSVGRIVNEVPYGWLIRNLHAVGSNLIVVVLLLHMLSVLFMGSYKKPRELTWLSGFLMFNLGLALCLTGYLLPWSQLSFWATTVATDAAGAVPVIGPKLVEFLRGSPSVGPQTLGRFFALHVVVLPGALMGLIGFHLFCVRRCGISVPPFGKEARPARVGAVYSHEKHPDGIPFFPNYTTEEAAIVCFVLAVLVGVTFFAPEIFIPLDALDPADPFATPEHIKPEWYFLWAYQTLKIFPSKFLGLAAQGALMTFLALLPFIDRSEERRPARRPLFVTCYVIGLLLVVAVSIWGHYS</sequence>
<keyword evidence="4" id="KW-0679">Respiratory chain</keyword>
<evidence type="ECO:0000256" key="6">
    <source>
        <dbReference type="ARBA" id="ARBA00022723"/>
    </source>
</evidence>
<organism evidence="14 15">
    <name type="scientific">Geothermobacter ehrlichii</name>
    <dbReference type="NCBI Taxonomy" id="213224"/>
    <lineage>
        <taxon>Bacteria</taxon>
        <taxon>Pseudomonadati</taxon>
        <taxon>Thermodesulfobacteriota</taxon>
        <taxon>Desulfuromonadia</taxon>
        <taxon>Desulfuromonadales</taxon>
        <taxon>Geothermobacteraceae</taxon>
        <taxon>Geothermobacter</taxon>
    </lineage>
</organism>
<keyword evidence="2" id="KW-0813">Transport</keyword>
<dbReference type="OrthoDB" id="9804503at2"/>
<evidence type="ECO:0000256" key="7">
    <source>
        <dbReference type="ARBA" id="ARBA00022982"/>
    </source>
</evidence>
<comment type="caution">
    <text evidence="14">The sequence shown here is derived from an EMBL/GenBank/DDBJ whole genome shotgun (WGS) entry which is preliminary data.</text>
</comment>
<evidence type="ECO:0000256" key="2">
    <source>
        <dbReference type="ARBA" id="ARBA00022448"/>
    </source>
</evidence>
<dbReference type="GO" id="GO:0016491">
    <property type="term" value="F:oxidoreductase activity"/>
    <property type="evidence" value="ECO:0007669"/>
    <property type="project" value="InterPro"/>
</dbReference>
<dbReference type="AlphaFoldDB" id="A0A5D3WFC7"/>
<accession>A0A5D3WFC7</accession>
<dbReference type="GO" id="GO:0009055">
    <property type="term" value="F:electron transfer activity"/>
    <property type="evidence" value="ECO:0007669"/>
    <property type="project" value="InterPro"/>
</dbReference>
<feature type="transmembrane region" description="Helical" evidence="11">
    <location>
        <begin position="185"/>
        <end position="208"/>
    </location>
</feature>
<keyword evidence="15" id="KW-1185">Reference proteome</keyword>
<dbReference type="Proteomes" id="UP000324159">
    <property type="component" value="Unassembled WGS sequence"/>
</dbReference>
<evidence type="ECO:0000256" key="1">
    <source>
        <dbReference type="ARBA" id="ARBA00004141"/>
    </source>
</evidence>
<dbReference type="InterPro" id="IPR016174">
    <property type="entry name" value="Di-haem_cyt_TM"/>
</dbReference>
<keyword evidence="6" id="KW-0479">Metal-binding</keyword>
<keyword evidence="10 11" id="KW-0472">Membrane</keyword>
<reference evidence="14 15" key="1">
    <citation type="submission" date="2019-07" db="EMBL/GenBank/DDBJ databases">
        <title>Genomic Encyclopedia of Type Strains, Phase IV (KMG-IV): sequencing the most valuable type-strain genomes for metagenomic binning, comparative biology and taxonomic classification.</title>
        <authorList>
            <person name="Goeker M."/>
        </authorList>
    </citation>
    <scope>NUCLEOTIDE SEQUENCE [LARGE SCALE GENOMIC DNA]</scope>
    <source>
        <strain evidence="14 15">SS015</strain>
    </source>
</reference>
<dbReference type="Pfam" id="PF00033">
    <property type="entry name" value="Cytochrome_B"/>
    <property type="match status" value="1"/>
</dbReference>
<evidence type="ECO:0000256" key="8">
    <source>
        <dbReference type="ARBA" id="ARBA00022989"/>
    </source>
</evidence>
<keyword evidence="3" id="KW-0349">Heme</keyword>
<dbReference type="PANTHER" id="PTHR19271:SF16">
    <property type="entry name" value="CYTOCHROME B"/>
    <property type="match status" value="1"/>
</dbReference>
<dbReference type="PROSITE" id="PS51002">
    <property type="entry name" value="CYTB_NTER"/>
    <property type="match status" value="1"/>
</dbReference>
<gene>
    <name evidence="14" type="ORF">EDC39_11447</name>
</gene>
<feature type="domain" description="Cytochrome b/b6 N-terminal region profile" evidence="12">
    <location>
        <begin position="5"/>
        <end position="217"/>
    </location>
</feature>
<keyword evidence="5 11" id="KW-0812">Transmembrane</keyword>
<keyword evidence="8 11" id="KW-1133">Transmembrane helix</keyword>
<keyword evidence="7" id="KW-0249">Electron transport</keyword>
<name>A0A5D3WFC7_9BACT</name>
<dbReference type="CDD" id="cd00284">
    <property type="entry name" value="Cytochrome_b_N"/>
    <property type="match status" value="1"/>
</dbReference>
<protein>
    <submittedName>
        <fullName evidence="14">Ubiquinol-cytochrome c reductase cytochrome b subunit</fullName>
    </submittedName>
</protein>
<feature type="transmembrane region" description="Helical" evidence="11">
    <location>
        <begin position="35"/>
        <end position="61"/>
    </location>
</feature>
<dbReference type="InterPro" id="IPR048259">
    <property type="entry name" value="Cytochrome_b_N_euk/bac"/>
</dbReference>
<dbReference type="SUPFAM" id="SSF81648">
    <property type="entry name" value="a domain/subunit of cytochrome bc1 complex (Ubiquinol-cytochrome c reductase)"/>
    <property type="match status" value="1"/>
</dbReference>
<dbReference type="InterPro" id="IPR027387">
    <property type="entry name" value="Cytb/b6-like_sf"/>
</dbReference>
<feature type="transmembrane region" description="Helical" evidence="11">
    <location>
        <begin position="120"/>
        <end position="140"/>
    </location>
</feature>
<dbReference type="InterPro" id="IPR005798">
    <property type="entry name" value="Cyt_b/b6_C"/>
</dbReference>
<dbReference type="GO" id="GO:0016020">
    <property type="term" value="C:membrane"/>
    <property type="evidence" value="ECO:0007669"/>
    <property type="project" value="UniProtKB-SubCell"/>
</dbReference>
<evidence type="ECO:0000256" key="3">
    <source>
        <dbReference type="ARBA" id="ARBA00022617"/>
    </source>
</evidence>
<evidence type="ECO:0000256" key="10">
    <source>
        <dbReference type="ARBA" id="ARBA00023136"/>
    </source>
</evidence>
<dbReference type="InterPro" id="IPR036150">
    <property type="entry name" value="Cyt_b/b6_C_sf"/>
</dbReference>
<keyword evidence="9" id="KW-0408">Iron</keyword>
<dbReference type="EMBL" id="VNIB01000014">
    <property type="protein sequence ID" value="TYO96341.1"/>
    <property type="molecule type" value="Genomic_DNA"/>
</dbReference>
<feature type="transmembrane region" description="Helical" evidence="11">
    <location>
        <begin position="310"/>
        <end position="329"/>
    </location>
</feature>
<dbReference type="SUPFAM" id="SSF81342">
    <property type="entry name" value="Transmembrane di-heme cytochromes"/>
    <property type="match status" value="1"/>
</dbReference>
<dbReference type="RefSeq" id="WP_148896814.1">
    <property type="nucleotide sequence ID" value="NZ_VNIB01000014.1"/>
</dbReference>
<evidence type="ECO:0000256" key="9">
    <source>
        <dbReference type="ARBA" id="ARBA00023004"/>
    </source>
</evidence>
<feature type="transmembrane region" description="Helical" evidence="11">
    <location>
        <begin position="87"/>
        <end position="108"/>
    </location>
</feature>
<evidence type="ECO:0000313" key="15">
    <source>
        <dbReference type="Proteomes" id="UP000324159"/>
    </source>
</evidence>
<dbReference type="PROSITE" id="PS51003">
    <property type="entry name" value="CYTB_CTER"/>
    <property type="match status" value="1"/>
</dbReference>
<comment type="subcellular location">
    <subcellularLocation>
        <location evidence="1">Membrane</location>
        <topology evidence="1">Multi-pass membrane protein</topology>
    </subcellularLocation>
</comment>
<feature type="transmembrane region" description="Helical" evidence="11">
    <location>
        <begin position="251"/>
        <end position="273"/>
    </location>
</feature>
<evidence type="ECO:0000313" key="14">
    <source>
        <dbReference type="EMBL" id="TYO96341.1"/>
    </source>
</evidence>
<evidence type="ECO:0000259" key="13">
    <source>
        <dbReference type="PROSITE" id="PS51003"/>
    </source>
</evidence>
<dbReference type="InterPro" id="IPR005797">
    <property type="entry name" value="Cyt_b/b6_N"/>
</dbReference>
<dbReference type="GO" id="GO:0046872">
    <property type="term" value="F:metal ion binding"/>
    <property type="evidence" value="ECO:0007669"/>
    <property type="project" value="UniProtKB-KW"/>
</dbReference>
<proteinExistence type="predicted"/>
<evidence type="ECO:0000256" key="5">
    <source>
        <dbReference type="ARBA" id="ARBA00022692"/>
    </source>
</evidence>
<evidence type="ECO:0000256" key="4">
    <source>
        <dbReference type="ARBA" id="ARBA00022660"/>
    </source>
</evidence>
<dbReference type="Pfam" id="PF00032">
    <property type="entry name" value="Cytochrom_B_C"/>
    <property type="match status" value="1"/>
</dbReference>
<evidence type="ECO:0000256" key="11">
    <source>
        <dbReference type="SAM" id="Phobius"/>
    </source>
</evidence>
<evidence type="ECO:0000259" key="12">
    <source>
        <dbReference type="PROSITE" id="PS51002"/>
    </source>
</evidence>
<dbReference type="PANTHER" id="PTHR19271">
    <property type="entry name" value="CYTOCHROME B"/>
    <property type="match status" value="1"/>
</dbReference>
<feature type="transmembrane region" description="Helical" evidence="11">
    <location>
        <begin position="341"/>
        <end position="363"/>
    </location>
</feature>
<dbReference type="GO" id="GO:0022904">
    <property type="term" value="P:respiratory electron transport chain"/>
    <property type="evidence" value="ECO:0007669"/>
    <property type="project" value="InterPro"/>
</dbReference>
<dbReference type="Gene3D" id="1.20.810.10">
    <property type="entry name" value="Cytochrome Bc1 Complex, Chain C"/>
    <property type="match status" value="1"/>
</dbReference>
<feature type="domain" description="Cytochrome b/b6 C-terminal region profile" evidence="13">
    <location>
        <begin position="232"/>
        <end position="364"/>
    </location>
</feature>